<dbReference type="InterPro" id="IPR000683">
    <property type="entry name" value="Gfo/Idh/MocA-like_OxRdtase_N"/>
</dbReference>
<dbReference type="Pfam" id="PF22725">
    <property type="entry name" value="GFO_IDH_MocA_C3"/>
    <property type="match status" value="1"/>
</dbReference>
<dbReference type="Gene3D" id="3.40.50.720">
    <property type="entry name" value="NAD(P)-binding Rossmann-like Domain"/>
    <property type="match status" value="1"/>
</dbReference>
<evidence type="ECO:0000259" key="2">
    <source>
        <dbReference type="Pfam" id="PF22725"/>
    </source>
</evidence>
<proteinExistence type="predicted"/>
<dbReference type="Pfam" id="PF01408">
    <property type="entry name" value="GFO_IDH_MocA"/>
    <property type="match status" value="1"/>
</dbReference>
<accession>A0A2W1NRX3</accession>
<evidence type="ECO:0000313" key="4">
    <source>
        <dbReference type="Proteomes" id="UP000214746"/>
    </source>
</evidence>
<protein>
    <submittedName>
        <fullName evidence="3">Gfo/Idh/MocA family oxidoreductase</fullName>
    </submittedName>
</protein>
<dbReference type="PANTHER" id="PTHR43377:SF1">
    <property type="entry name" value="BILIVERDIN REDUCTASE A"/>
    <property type="match status" value="1"/>
</dbReference>
<dbReference type="OrthoDB" id="9815825at2"/>
<dbReference type="PANTHER" id="PTHR43377">
    <property type="entry name" value="BILIVERDIN REDUCTASE A"/>
    <property type="match status" value="1"/>
</dbReference>
<evidence type="ECO:0000259" key="1">
    <source>
        <dbReference type="Pfam" id="PF01408"/>
    </source>
</evidence>
<dbReference type="Proteomes" id="UP000214746">
    <property type="component" value="Unassembled WGS sequence"/>
</dbReference>
<dbReference type="InterPro" id="IPR051450">
    <property type="entry name" value="Gfo/Idh/MocA_Oxidoreductases"/>
</dbReference>
<dbReference type="InterPro" id="IPR036291">
    <property type="entry name" value="NAD(P)-bd_dom_sf"/>
</dbReference>
<reference evidence="3" key="1">
    <citation type="submission" date="2018-06" db="EMBL/GenBank/DDBJ databases">
        <title>Paenibacillus xerothermodurans sp. nov. an extremely dry heat resistant spore forming bacterium isolated from the soil of Cape Canaveral, Florida.</title>
        <authorList>
            <person name="Seuylemezian A."/>
            <person name="Kaur N."/>
            <person name="Patil P."/>
            <person name="Patil P."/>
            <person name="Mayilraj S."/>
            <person name="Vaishampayan P."/>
        </authorList>
    </citation>
    <scope>NUCLEOTIDE SEQUENCE [LARGE SCALE GENOMIC DNA]</scope>
    <source>
        <strain evidence="3">ATCC 27380</strain>
    </source>
</reference>
<feature type="domain" description="GFO/IDH/MocA-like oxidoreductase" evidence="2">
    <location>
        <begin position="129"/>
        <end position="246"/>
    </location>
</feature>
<organism evidence="3 4">
    <name type="scientific">Paenibacillus xerothermodurans</name>
    <dbReference type="NCBI Taxonomy" id="1977292"/>
    <lineage>
        <taxon>Bacteria</taxon>
        <taxon>Bacillati</taxon>
        <taxon>Bacillota</taxon>
        <taxon>Bacilli</taxon>
        <taxon>Bacillales</taxon>
        <taxon>Paenibacillaceae</taxon>
        <taxon>Paenibacillus</taxon>
    </lineage>
</organism>
<name>A0A2W1NRX3_PAEXE</name>
<dbReference type="SUPFAM" id="SSF55347">
    <property type="entry name" value="Glyceraldehyde-3-phosphate dehydrogenase-like, C-terminal domain"/>
    <property type="match status" value="1"/>
</dbReference>
<dbReference type="SUPFAM" id="SSF51735">
    <property type="entry name" value="NAD(P)-binding Rossmann-fold domains"/>
    <property type="match status" value="1"/>
</dbReference>
<keyword evidence="4" id="KW-1185">Reference proteome</keyword>
<gene>
    <name evidence="3" type="ORF">CBW46_012075</name>
</gene>
<dbReference type="Gene3D" id="3.30.360.10">
    <property type="entry name" value="Dihydrodipicolinate Reductase, domain 2"/>
    <property type="match status" value="1"/>
</dbReference>
<comment type="caution">
    <text evidence="3">The sequence shown here is derived from an EMBL/GenBank/DDBJ whole genome shotgun (WGS) entry which is preliminary data.</text>
</comment>
<dbReference type="AlphaFoldDB" id="A0A2W1NRX3"/>
<dbReference type="EMBL" id="NHRJ02000006">
    <property type="protein sequence ID" value="PZE20506.1"/>
    <property type="molecule type" value="Genomic_DNA"/>
</dbReference>
<dbReference type="GO" id="GO:0000166">
    <property type="term" value="F:nucleotide binding"/>
    <property type="evidence" value="ECO:0007669"/>
    <property type="project" value="InterPro"/>
</dbReference>
<feature type="domain" description="Gfo/Idh/MocA-like oxidoreductase N-terminal" evidence="1">
    <location>
        <begin position="3"/>
        <end position="121"/>
    </location>
</feature>
<evidence type="ECO:0000313" key="3">
    <source>
        <dbReference type="EMBL" id="PZE20506.1"/>
    </source>
</evidence>
<sequence>MTHVMLIGAGTMGRTHALCYAKMENAKLTGIVEARPEKGEELAQSLGCPVFPTLDAALASLSQVDVIDVCLPTFLHKEYVMAAADAGKHVICEKPLAGSLEDAREMIDHCKAKGVRLFVGHVLRFFHEYERAKQLLDDGVIGDVSVARTFRGGGFPAAWNNWYNDFAGSGGLTLDMIIHDFDILRWYFGDVQRVYAKGLYPSNPDRMDYSLVTLRFQNGVIAHVEGSWAHQGFGMKLEIAGKKGILDYDSTRDRPVTAVSRKAEAGFAGVAVPESPVAESPYYKELAHFLACLVSDTDPLVTAEDAYRAMEISLAAIASMKSGKPVTLGVVPVL</sequence>
<dbReference type="RefSeq" id="WP_089200259.1">
    <property type="nucleotide sequence ID" value="NZ_NHRJ02000006.1"/>
</dbReference>
<dbReference type="InterPro" id="IPR055170">
    <property type="entry name" value="GFO_IDH_MocA-like_dom"/>
</dbReference>